<keyword evidence="3" id="KW-1185">Reference proteome</keyword>
<dbReference type="PRINTS" id="PR00598">
    <property type="entry name" value="HTHMARR"/>
</dbReference>
<dbReference type="OrthoDB" id="3173926at2"/>
<feature type="domain" description="HTH marR-type" evidence="1">
    <location>
        <begin position="9"/>
        <end position="145"/>
    </location>
</feature>
<name>A0A366DH11_9NOCA</name>
<proteinExistence type="predicted"/>
<dbReference type="GO" id="GO:0006950">
    <property type="term" value="P:response to stress"/>
    <property type="evidence" value="ECO:0007669"/>
    <property type="project" value="TreeGrafter"/>
</dbReference>
<protein>
    <submittedName>
        <fullName evidence="2">DNA-binding MarR family transcriptional regulator</fullName>
    </submittedName>
</protein>
<dbReference type="PROSITE" id="PS50995">
    <property type="entry name" value="HTH_MARR_2"/>
    <property type="match status" value="1"/>
</dbReference>
<dbReference type="InterPro" id="IPR036390">
    <property type="entry name" value="WH_DNA-bd_sf"/>
</dbReference>
<sequence>MSKDRAAQRERLADALRAYGAGFAELGRRFASELGVHSTDAFALLEITSAEAMGTPLSPAQLGKRIALTSGAMSTLLNRLESAGYITRTREHTDRRVVTLRSDPKVRTLADEFFRPANARQDAVLAGYPPETLDSFEELLRALTASLDE</sequence>
<accession>A0A366DH11</accession>
<dbReference type="InterPro" id="IPR039422">
    <property type="entry name" value="MarR/SlyA-like"/>
</dbReference>
<gene>
    <name evidence="2" type="ORF">DFR74_10730</name>
</gene>
<reference evidence="2 3" key="1">
    <citation type="submission" date="2018-06" db="EMBL/GenBank/DDBJ databases">
        <title>Genomic Encyclopedia of Type Strains, Phase IV (KMG-IV): sequencing the most valuable type-strain genomes for metagenomic binning, comparative biology and taxonomic classification.</title>
        <authorList>
            <person name="Goeker M."/>
        </authorList>
    </citation>
    <scope>NUCLEOTIDE SEQUENCE [LARGE SCALE GENOMIC DNA]</scope>
    <source>
        <strain evidence="2 3">DSM 44599</strain>
    </source>
</reference>
<dbReference type="SMART" id="SM00347">
    <property type="entry name" value="HTH_MARR"/>
    <property type="match status" value="1"/>
</dbReference>
<dbReference type="InterPro" id="IPR000835">
    <property type="entry name" value="HTH_MarR-typ"/>
</dbReference>
<dbReference type="GO" id="GO:0003700">
    <property type="term" value="F:DNA-binding transcription factor activity"/>
    <property type="evidence" value="ECO:0007669"/>
    <property type="project" value="InterPro"/>
</dbReference>
<dbReference type="PANTHER" id="PTHR33164">
    <property type="entry name" value="TRANSCRIPTIONAL REGULATOR, MARR FAMILY"/>
    <property type="match status" value="1"/>
</dbReference>
<comment type="caution">
    <text evidence="2">The sequence shown here is derived from an EMBL/GenBank/DDBJ whole genome shotgun (WGS) entry which is preliminary data.</text>
</comment>
<dbReference type="GO" id="GO:0003677">
    <property type="term" value="F:DNA binding"/>
    <property type="evidence" value="ECO:0007669"/>
    <property type="project" value="UniProtKB-KW"/>
</dbReference>
<dbReference type="PANTHER" id="PTHR33164:SF106">
    <property type="entry name" value="TRANSCRIPTIONAL REGULATORY PROTEIN"/>
    <property type="match status" value="1"/>
</dbReference>
<keyword evidence="2" id="KW-0238">DNA-binding</keyword>
<dbReference type="InterPro" id="IPR036388">
    <property type="entry name" value="WH-like_DNA-bd_sf"/>
</dbReference>
<dbReference type="EMBL" id="QNRE01000007">
    <property type="protein sequence ID" value="RBO89353.1"/>
    <property type="molecule type" value="Genomic_DNA"/>
</dbReference>
<evidence type="ECO:0000313" key="3">
    <source>
        <dbReference type="Proteomes" id="UP000252586"/>
    </source>
</evidence>
<dbReference type="Pfam" id="PF12802">
    <property type="entry name" value="MarR_2"/>
    <property type="match status" value="1"/>
</dbReference>
<dbReference type="STRING" id="1210090.GCA_001613185_06421"/>
<organism evidence="2 3">
    <name type="scientific">Nocardia puris</name>
    <dbReference type="NCBI Taxonomy" id="208602"/>
    <lineage>
        <taxon>Bacteria</taxon>
        <taxon>Bacillati</taxon>
        <taxon>Actinomycetota</taxon>
        <taxon>Actinomycetes</taxon>
        <taxon>Mycobacteriales</taxon>
        <taxon>Nocardiaceae</taxon>
        <taxon>Nocardia</taxon>
    </lineage>
</organism>
<dbReference type="Proteomes" id="UP000252586">
    <property type="component" value="Unassembled WGS sequence"/>
</dbReference>
<dbReference type="Gene3D" id="1.10.10.10">
    <property type="entry name" value="Winged helix-like DNA-binding domain superfamily/Winged helix DNA-binding domain"/>
    <property type="match status" value="1"/>
</dbReference>
<evidence type="ECO:0000313" key="2">
    <source>
        <dbReference type="EMBL" id="RBO89353.1"/>
    </source>
</evidence>
<evidence type="ECO:0000259" key="1">
    <source>
        <dbReference type="PROSITE" id="PS50995"/>
    </source>
</evidence>
<dbReference type="RefSeq" id="WP_067513988.1">
    <property type="nucleotide sequence ID" value="NZ_CP107943.1"/>
</dbReference>
<dbReference type="SUPFAM" id="SSF46785">
    <property type="entry name" value="Winged helix' DNA-binding domain"/>
    <property type="match status" value="1"/>
</dbReference>
<dbReference type="AlphaFoldDB" id="A0A366DH11"/>